<name>A0A9P8ENP1_AURME</name>
<dbReference type="OrthoDB" id="5343383at2759"/>
<reference evidence="1" key="2">
    <citation type="submission" date="2021-08" db="EMBL/GenBank/DDBJ databases">
        <authorList>
            <person name="Gostincar C."/>
            <person name="Sun X."/>
            <person name="Song Z."/>
            <person name="Gunde-Cimerman N."/>
        </authorList>
    </citation>
    <scope>NUCLEOTIDE SEQUENCE</scope>
    <source>
        <strain evidence="1">EXF-9911</strain>
    </source>
</reference>
<dbReference type="Proteomes" id="UP000779574">
    <property type="component" value="Unassembled WGS sequence"/>
</dbReference>
<evidence type="ECO:0000313" key="2">
    <source>
        <dbReference type="Proteomes" id="UP000779574"/>
    </source>
</evidence>
<dbReference type="AlphaFoldDB" id="A0A9P8ENP1"/>
<feature type="non-terminal residue" evidence="1">
    <location>
        <position position="249"/>
    </location>
</feature>
<comment type="caution">
    <text evidence="1">The sequence shown here is derived from an EMBL/GenBank/DDBJ whole genome shotgun (WGS) entry which is preliminary data.</text>
</comment>
<evidence type="ECO:0000313" key="1">
    <source>
        <dbReference type="EMBL" id="KAG9694557.1"/>
    </source>
</evidence>
<organism evidence="1 2">
    <name type="scientific">Aureobasidium melanogenum</name>
    <name type="common">Aureobasidium pullulans var. melanogenum</name>
    <dbReference type="NCBI Taxonomy" id="46634"/>
    <lineage>
        <taxon>Eukaryota</taxon>
        <taxon>Fungi</taxon>
        <taxon>Dikarya</taxon>
        <taxon>Ascomycota</taxon>
        <taxon>Pezizomycotina</taxon>
        <taxon>Dothideomycetes</taxon>
        <taxon>Dothideomycetidae</taxon>
        <taxon>Dothideales</taxon>
        <taxon>Saccotheciaceae</taxon>
        <taxon>Aureobasidium</taxon>
    </lineage>
</organism>
<dbReference type="EMBL" id="JAHFXF010000158">
    <property type="protein sequence ID" value="KAG9694557.1"/>
    <property type="molecule type" value="Genomic_DNA"/>
</dbReference>
<proteinExistence type="predicted"/>
<reference evidence="1" key="1">
    <citation type="journal article" date="2021" name="J Fungi (Basel)">
        <title>Virulence traits and population genomics of the black yeast Aureobasidium melanogenum.</title>
        <authorList>
            <person name="Cernosa A."/>
            <person name="Sun X."/>
            <person name="Gostincar C."/>
            <person name="Fang C."/>
            <person name="Gunde-Cimerman N."/>
            <person name="Song Z."/>
        </authorList>
    </citation>
    <scope>NUCLEOTIDE SEQUENCE</scope>
    <source>
        <strain evidence="1">EXF-9911</strain>
    </source>
</reference>
<sequence length="249" mass="28775">MYSRDEAVKAILAFYQQLIKNPYLDESAIKTPPASGWDTIDAEALRAIGKTDTVIDLLRHLPYLDGRGDGYLIAYETIPVDFTIDLTAMTEEVYPIPGHCVYLTEGLGREEYRLILDTERGTTSAFSIMDYELSMSEMDKYKHLPEIEQWRAHHTLPTTNFFAGWTLRYEKLVWFMSPRPYLAAGEFHSRVHHWQQEEELCQQELTEWISDFSDAEAIEDESHRNWKIMNLKYPAVSSGVWSTDFGTSG</sequence>
<gene>
    <name evidence="1" type="ORF">KCU76_g5147</name>
</gene>
<accession>A0A9P8ENP1</accession>
<protein>
    <submittedName>
        <fullName evidence="1">Uncharacterized protein</fullName>
    </submittedName>
</protein>